<dbReference type="Gene3D" id="1.20.1280.50">
    <property type="match status" value="1"/>
</dbReference>
<dbReference type="SUPFAM" id="SSF52047">
    <property type="entry name" value="RNI-like"/>
    <property type="match status" value="1"/>
</dbReference>
<dbReference type="AlphaFoldDB" id="A0A5J5BC29"/>
<dbReference type="CDD" id="cd22160">
    <property type="entry name" value="F-box_AtFBL13-like"/>
    <property type="match status" value="1"/>
</dbReference>
<feature type="compositionally biased region" description="Basic and acidic residues" evidence="1">
    <location>
        <begin position="36"/>
        <end position="45"/>
    </location>
</feature>
<dbReference type="OrthoDB" id="976179at2759"/>
<accession>A0A5J5BC29</accession>
<dbReference type="SUPFAM" id="SSF81383">
    <property type="entry name" value="F-box domain"/>
    <property type="match status" value="2"/>
</dbReference>
<dbReference type="PROSITE" id="PS50181">
    <property type="entry name" value="FBOX"/>
    <property type="match status" value="1"/>
</dbReference>
<dbReference type="Gene3D" id="3.80.10.10">
    <property type="entry name" value="Ribonuclease Inhibitor"/>
    <property type="match status" value="1"/>
</dbReference>
<evidence type="ECO:0000313" key="3">
    <source>
        <dbReference type="EMBL" id="KAA8539422.1"/>
    </source>
</evidence>
<protein>
    <recommendedName>
        <fullName evidence="2">F-box domain-containing protein</fullName>
    </recommendedName>
</protein>
<dbReference type="InterPro" id="IPR032675">
    <property type="entry name" value="LRR_dom_sf"/>
</dbReference>
<proteinExistence type="predicted"/>
<dbReference type="InterPro" id="IPR036047">
    <property type="entry name" value="F-box-like_dom_sf"/>
</dbReference>
<evidence type="ECO:0000313" key="4">
    <source>
        <dbReference type="Proteomes" id="UP000325577"/>
    </source>
</evidence>
<name>A0A5J5BC29_9ASTE</name>
<organism evidence="3 4">
    <name type="scientific">Nyssa sinensis</name>
    <dbReference type="NCBI Taxonomy" id="561372"/>
    <lineage>
        <taxon>Eukaryota</taxon>
        <taxon>Viridiplantae</taxon>
        <taxon>Streptophyta</taxon>
        <taxon>Embryophyta</taxon>
        <taxon>Tracheophyta</taxon>
        <taxon>Spermatophyta</taxon>
        <taxon>Magnoliopsida</taxon>
        <taxon>eudicotyledons</taxon>
        <taxon>Gunneridae</taxon>
        <taxon>Pentapetalae</taxon>
        <taxon>asterids</taxon>
        <taxon>Cornales</taxon>
        <taxon>Nyssaceae</taxon>
        <taxon>Nyssa</taxon>
    </lineage>
</organism>
<dbReference type="PANTHER" id="PTHR34145">
    <property type="entry name" value="OS02G0105600 PROTEIN"/>
    <property type="match status" value="1"/>
</dbReference>
<dbReference type="InterPro" id="IPR053781">
    <property type="entry name" value="F-box_AtFBL13-like"/>
</dbReference>
<dbReference type="InterPro" id="IPR053772">
    <property type="entry name" value="At1g61320/At1g61330-like"/>
</dbReference>
<feature type="compositionally biased region" description="Basic and acidic residues" evidence="1">
    <location>
        <begin position="17"/>
        <end position="26"/>
    </location>
</feature>
<dbReference type="InterPro" id="IPR055357">
    <property type="entry name" value="LRR_At1g61320_AtMIF1"/>
</dbReference>
<dbReference type="Pfam" id="PF23622">
    <property type="entry name" value="LRR_At1g61320_AtMIF1"/>
    <property type="match status" value="2"/>
</dbReference>
<keyword evidence="4" id="KW-1185">Reference proteome</keyword>
<feature type="compositionally biased region" description="Basic residues" evidence="1">
    <location>
        <begin position="1"/>
        <end position="13"/>
    </location>
</feature>
<gene>
    <name evidence="3" type="ORF">F0562_026114</name>
</gene>
<dbReference type="EMBL" id="CM018037">
    <property type="protein sequence ID" value="KAA8539422.1"/>
    <property type="molecule type" value="Genomic_DNA"/>
</dbReference>
<dbReference type="Proteomes" id="UP000325577">
    <property type="component" value="Linkage Group LG14"/>
</dbReference>
<dbReference type="InterPro" id="IPR001810">
    <property type="entry name" value="F-box_dom"/>
</dbReference>
<evidence type="ECO:0000256" key="1">
    <source>
        <dbReference type="SAM" id="MobiDB-lite"/>
    </source>
</evidence>
<feature type="domain" description="F-box" evidence="2">
    <location>
        <begin position="319"/>
        <end position="355"/>
    </location>
</feature>
<dbReference type="SMART" id="SM00256">
    <property type="entry name" value="FBOX"/>
    <property type="match status" value="2"/>
</dbReference>
<reference evidence="3 4" key="1">
    <citation type="submission" date="2019-09" db="EMBL/GenBank/DDBJ databases">
        <title>A chromosome-level genome assembly of the Chinese tupelo Nyssa sinensis.</title>
        <authorList>
            <person name="Yang X."/>
            <person name="Kang M."/>
            <person name="Yang Y."/>
            <person name="Xiong H."/>
            <person name="Wang M."/>
            <person name="Zhang Z."/>
            <person name="Wang Z."/>
            <person name="Wu H."/>
            <person name="Ma T."/>
            <person name="Liu J."/>
            <person name="Xi Z."/>
        </authorList>
    </citation>
    <scope>NUCLEOTIDE SEQUENCE [LARGE SCALE GENOMIC DNA]</scope>
    <source>
        <strain evidence="3">J267</strain>
        <tissue evidence="3">Leaf</tissue>
    </source>
</reference>
<dbReference type="PANTHER" id="PTHR34145:SF53">
    <property type="entry name" value="LEUCINE-RICH REPEAT DOMAIN SUPERFAMILY"/>
    <property type="match status" value="1"/>
</dbReference>
<evidence type="ECO:0000259" key="2">
    <source>
        <dbReference type="PROSITE" id="PS50181"/>
    </source>
</evidence>
<sequence length="810" mass="93570">MGKKLPKKKKKQNQKNDPSHERRRSNLDYGNTSSDSRSDRKEQTDDRISYLPDEILLLLISKLHFKSALQTTSLSTQWRGFWNRALVQHGTKEDIDCAIGNFLLQFDELDPLKNHRRLQFHFGKAYDLTSFRYRGLLCWFSLRGLQYLEDAMLDFRQGPGYSNFEYQQFDKLLLAIKNVKILTLCRWVFEAIVRPWLSSGQENLRFSNVKDLWWIDSSMDEHKIDALVSFLKICPSLERLFIKIDPTSYGIPSIAGECSNQITPRARLRRLKVVKLEGFTDEEDVIFLKEHLLEVFNVEPLIVTASHDNRNSVLEEEKDDLISKLPDDILCPIILHLPFKSAVQTSIFSKRWRNLWKKALALHGTIQDTEKVITAFLDSTNELDEPSNPRGLVYHFGQGSSLLATVKDNTELHLDFFNEEQGIPENFDWRLRLHSPNLNGEPIIFYRLSIRILHLSSVSNLTKEAVSSIISYFLLLESLEISKCKGLQALSILANTELRSLTILDCPQLNDIFIVPYNLQTLRFRGLLPQFSLMYGLSFVDANAMLDFRGGPGYNPFSCHNLLNFLLALSKVKLLTMCGWPFQVPIPEWLLLAGFIQDPEDFMFSNLKELWWIDSSMEEYNIDVLVSFLKTCPALERLCITIDPTSYQNPNKVECHSRVENLNRAARHRRLNGVRVVKMEGFTNREDEILLAKCLLKEVVSKEPEIIAISHDTDSTMNRPRRLVKIPWIETTHQPITLQKFTGEDSAAGSSSGYQKEAQAQHPEMYHFEYIEEGNEELCTAFAHCRPYLVHTHLKLRSPPFSFSWEEAKA</sequence>
<feature type="region of interest" description="Disordered" evidence="1">
    <location>
        <begin position="1"/>
        <end position="45"/>
    </location>
</feature>
<dbReference type="Pfam" id="PF00646">
    <property type="entry name" value="F-box"/>
    <property type="match status" value="2"/>
</dbReference>